<evidence type="ECO:0000259" key="10">
    <source>
        <dbReference type="Pfam" id="PF08719"/>
    </source>
</evidence>
<dbReference type="Pfam" id="PF03175">
    <property type="entry name" value="DNA_pol_B_2"/>
    <property type="match status" value="2"/>
</dbReference>
<reference evidence="11" key="1">
    <citation type="journal article" date="2020" name="Ecol. Evol.">
        <title>Genome structure and content of the rice root-knot nematode (Meloidogyne graminicola).</title>
        <authorList>
            <person name="Phan N.T."/>
            <person name="Danchin E.G.J."/>
            <person name="Klopp C."/>
            <person name="Perfus-Barbeoch L."/>
            <person name="Kozlowski D.K."/>
            <person name="Koutsovoulos G.D."/>
            <person name="Lopez-Roques C."/>
            <person name="Bouchez O."/>
            <person name="Zahm M."/>
            <person name="Besnard G."/>
            <person name="Bellafiore S."/>
        </authorList>
    </citation>
    <scope>NUCLEOTIDE SEQUENCE</scope>
    <source>
        <strain evidence="11">VN-18</strain>
    </source>
</reference>
<dbReference type="Gene3D" id="1.10.357.40">
    <property type="entry name" value="YbiA-like"/>
    <property type="match status" value="1"/>
</dbReference>
<dbReference type="Proteomes" id="UP000605970">
    <property type="component" value="Unassembled WGS sequence"/>
</dbReference>
<keyword evidence="7" id="KW-0238">DNA-binding</keyword>
<evidence type="ECO:0000256" key="2">
    <source>
        <dbReference type="ARBA" id="ARBA00012417"/>
    </source>
</evidence>
<dbReference type="EC" id="2.7.7.7" evidence="2"/>
<dbReference type="InterPro" id="IPR043502">
    <property type="entry name" value="DNA/RNA_pol_sf"/>
</dbReference>
<evidence type="ECO:0000256" key="4">
    <source>
        <dbReference type="ARBA" id="ARBA00022695"/>
    </source>
</evidence>
<proteinExistence type="inferred from homology"/>
<dbReference type="InterPro" id="IPR012337">
    <property type="entry name" value="RNaseH-like_sf"/>
</dbReference>
<accession>A0A8S9ZSV3</accession>
<dbReference type="InterPro" id="IPR012816">
    <property type="entry name" value="NADAR"/>
</dbReference>
<evidence type="ECO:0000256" key="6">
    <source>
        <dbReference type="ARBA" id="ARBA00022932"/>
    </source>
</evidence>
<comment type="similarity">
    <text evidence="1">Belongs to the DNA polymerase type-B family.</text>
</comment>
<dbReference type="GO" id="GO:0042575">
    <property type="term" value="C:DNA polymerase complex"/>
    <property type="evidence" value="ECO:0007669"/>
    <property type="project" value="UniProtKB-ARBA"/>
</dbReference>
<keyword evidence="3" id="KW-0808">Transferase</keyword>
<feature type="domain" description="DNA-directed DNA polymerase family B mitochondria/virus" evidence="9">
    <location>
        <begin position="742"/>
        <end position="909"/>
    </location>
</feature>
<dbReference type="SUPFAM" id="SSF143990">
    <property type="entry name" value="YbiA-like"/>
    <property type="match status" value="1"/>
</dbReference>
<dbReference type="Gene3D" id="3.90.1600.10">
    <property type="entry name" value="Palm domain of DNA polymerase"/>
    <property type="match status" value="1"/>
</dbReference>
<dbReference type="GO" id="GO:0006260">
    <property type="term" value="P:DNA replication"/>
    <property type="evidence" value="ECO:0007669"/>
    <property type="project" value="UniProtKB-KW"/>
</dbReference>
<sequence length="1365" mass="160046">MFYISKLNSPLANVQFQRLIKGCDARSKYKRVLLIKNMLMQMEKYHINFPLNEKKYTVEEHVPLVQKLLDLQYPGQYRIAVFAEFGKMKPIWKAKRRASNELCLYLKDGHFWGIRKINTLFGSRYYCLDCEAPYKCNKSHRAKCLAKCPRCCGMGIDYPCEEIYGYIKQCKECNNLFRNPKCYHEHIIRKICKTFMRCLDCGQIYRTKEKESSNESDEDKQGHVCFSKFCSLCHSIHRTEEPCFVQPILPKKQKDYLLVIFDFECALISPICNKDEWECLGVANVGDPSNDLNYQLHNVNCVSALLLCSRCIKDENLWKEEFSKDCIICRKNRIRMNTWTAAKYENPLSKFLEWLINGLGKERRLITYAISHYGGRYDMHLLLGELMRATRIEPKITRSGNKLYEILLKKQRHICPKISFRDSFNWMALKLEKLPKALGLEIDEGGKAFFPHGWNFNKNMNIRLHGLPDNKYYYPESMGKERRENFEMWYNENINVPFCLAEQIGIYCEQDVRILAHAVIKFQKIFYDLAPELSKQDDVLSSSLTLSSACLRHFCINYLKPEEIGIIPDNGYHKDSNQSAIAIKYMKWLSHELGVEVQHRDSPEGEFRLRLSNGEPLILDGYVRRMPEEEDLAIEFLGCAWHGHKWLFSLYKPNEICLNGKTSMYNIDKNKERRKLIIEAGMRPLMIWECTVRKLLEEDDEMNLFFNELVDIGPLYPRDAFHGGRTGPHCLKCDLEENGFSEKYEITCYDVVSLYPAVNFYGFYPIGHPEVINLNEAVDWRSPDQLHPYRGIFKLFIVLPDDLYLPVIPERINGKLIFHLCHKCAIEASSGIPYRYKQEYSQDVGHTLCSHNEQERGYVATICTVELELALKKGYRATWIYSVYHWEKWTDELLRPYVQDMMRLKIQASGWPSSVLDPTNPENEEKLKKEFLTRNQQEYGIKLEKNKMVRNEGMRYMAKTCNNSLLVIFFHIWGRWALRCNLSKDLITRSPIELHNVLNDPKLEIGAVEMLENDLFAVPFQTRREFVRPHDKYNIVIALITTATARVFLYDYMEKIFKYPECKLLYTDTDSCYIVHPKGKTPPFRVGDMLGMMSREYEENHIIAIYIGGCKQYAMKMRTKNGEIKYIIKCRGCWDSVDSPLDFNQLKKMVNAYGEDQDSITLERTHFRPNWRKGQVTTRTQKRRYAPIYDKGIIDDKLDCYPFGSDSRTFGASRNAKSNKSLEMKASVYLSSTTNNLKYFAWQKARYFADFEIAQHVLLLNNPEQIHRIGLRIRGFRADEWKKVQDKIMYIGLWAKFTQNAQLFSQLRQTGDGLITEAATANKYWTNGISILDIKRLKDPQTWDGDNKLGMLLMKLRKEINESMF</sequence>
<feature type="domain" description="DNA-directed DNA polymerase family B mitochondria/virus" evidence="9">
    <location>
        <begin position="363"/>
        <end position="562"/>
    </location>
</feature>
<dbReference type="GO" id="GO:0000166">
    <property type="term" value="F:nucleotide binding"/>
    <property type="evidence" value="ECO:0007669"/>
    <property type="project" value="InterPro"/>
</dbReference>
<dbReference type="NCBIfam" id="TIGR02464">
    <property type="entry name" value="ribofla_fusion"/>
    <property type="match status" value="1"/>
</dbReference>
<dbReference type="GO" id="GO:0003677">
    <property type="term" value="F:DNA binding"/>
    <property type="evidence" value="ECO:0007669"/>
    <property type="project" value="UniProtKB-KW"/>
</dbReference>
<dbReference type="Gene3D" id="3.40.960.10">
    <property type="entry name" value="VSR Endonuclease"/>
    <property type="match status" value="1"/>
</dbReference>
<keyword evidence="6" id="KW-0239">DNA-directed DNA polymerase</keyword>
<dbReference type="SUPFAM" id="SSF53098">
    <property type="entry name" value="Ribonuclease H-like"/>
    <property type="match status" value="1"/>
</dbReference>
<dbReference type="EMBL" id="JABEBT010000032">
    <property type="protein sequence ID" value="KAF7636231.1"/>
    <property type="molecule type" value="Genomic_DNA"/>
</dbReference>
<keyword evidence="12" id="KW-1185">Reference proteome</keyword>
<dbReference type="GO" id="GO:0003887">
    <property type="term" value="F:DNA-directed DNA polymerase activity"/>
    <property type="evidence" value="ECO:0007669"/>
    <property type="project" value="UniProtKB-KW"/>
</dbReference>
<dbReference type="InterPro" id="IPR023211">
    <property type="entry name" value="DNA_pol_palm_dom_sf"/>
</dbReference>
<keyword evidence="5" id="KW-0235">DNA replication</keyword>
<keyword evidence="4" id="KW-0548">Nucleotidyltransferase</keyword>
<dbReference type="InterPro" id="IPR017964">
    <property type="entry name" value="DNA-dir_DNA_pol_B_CS"/>
</dbReference>
<dbReference type="SUPFAM" id="SSF56672">
    <property type="entry name" value="DNA/RNA polymerases"/>
    <property type="match status" value="1"/>
</dbReference>
<dbReference type="PROSITE" id="PS00116">
    <property type="entry name" value="DNA_POLYMERASE_B"/>
    <property type="match status" value="1"/>
</dbReference>
<evidence type="ECO:0000256" key="7">
    <source>
        <dbReference type="ARBA" id="ARBA00023125"/>
    </source>
</evidence>
<dbReference type="OrthoDB" id="5842610at2759"/>
<evidence type="ECO:0000256" key="8">
    <source>
        <dbReference type="ARBA" id="ARBA00049244"/>
    </source>
</evidence>
<feature type="domain" description="NADAR" evidence="10">
    <location>
        <begin position="1238"/>
        <end position="1360"/>
    </location>
</feature>
<dbReference type="PANTHER" id="PTHR33568">
    <property type="entry name" value="DNA POLYMERASE"/>
    <property type="match status" value="1"/>
</dbReference>
<dbReference type="CDD" id="cd15457">
    <property type="entry name" value="NADAR"/>
    <property type="match status" value="1"/>
</dbReference>
<dbReference type="InterPro" id="IPR036397">
    <property type="entry name" value="RNaseH_sf"/>
</dbReference>
<evidence type="ECO:0000259" key="9">
    <source>
        <dbReference type="Pfam" id="PF03175"/>
    </source>
</evidence>
<dbReference type="Pfam" id="PF08719">
    <property type="entry name" value="NADAR"/>
    <property type="match status" value="1"/>
</dbReference>
<dbReference type="Gene3D" id="3.30.420.10">
    <property type="entry name" value="Ribonuclease H-like superfamily/Ribonuclease H"/>
    <property type="match status" value="1"/>
</dbReference>
<dbReference type="InterPro" id="IPR037238">
    <property type="entry name" value="YbiA-like_sf"/>
</dbReference>
<evidence type="ECO:0000256" key="3">
    <source>
        <dbReference type="ARBA" id="ARBA00022679"/>
    </source>
</evidence>
<name>A0A8S9ZSV3_9BILA</name>
<gene>
    <name evidence="11" type="ORF">Mgra_00004359</name>
</gene>
<dbReference type="PANTHER" id="PTHR33568:SF3">
    <property type="entry name" value="DNA-DIRECTED DNA POLYMERASE"/>
    <property type="match status" value="1"/>
</dbReference>
<comment type="caution">
    <text evidence="11">The sequence shown here is derived from an EMBL/GenBank/DDBJ whole genome shotgun (WGS) entry which is preliminary data.</text>
</comment>
<evidence type="ECO:0000256" key="5">
    <source>
        <dbReference type="ARBA" id="ARBA00022705"/>
    </source>
</evidence>
<comment type="catalytic activity">
    <reaction evidence="8">
        <text>DNA(n) + a 2'-deoxyribonucleoside 5'-triphosphate = DNA(n+1) + diphosphate</text>
        <dbReference type="Rhea" id="RHEA:22508"/>
        <dbReference type="Rhea" id="RHEA-COMP:17339"/>
        <dbReference type="Rhea" id="RHEA-COMP:17340"/>
        <dbReference type="ChEBI" id="CHEBI:33019"/>
        <dbReference type="ChEBI" id="CHEBI:61560"/>
        <dbReference type="ChEBI" id="CHEBI:173112"/>
        <dbReference type="EC" id="2.7.7.7"/>
    </reaction>
</comment>
<evidence type="ECO:0000313" key="12">
    <source>
        <dbReference type="Proteomes" id="UP000605970"/>
    </source>
</evidence>
<evidence type="ECO:0000313" key="11">
    <source>
        <dbReference type="EMBL" id="KAF7636231.1"/>
    </source>
</evidence>
<protein>
    <recommendedName>
        <fullName evidence="2">DNA-directed DNA polymerase</fullName>
        <ecNumber evidence="2">2.7.7.7</ecNumber>
    </recommendedName>
</protein>
<organism evidence="11 12">
    <name type="scientific">Meloidogyne graminicola</name>
    <dbReference type="NCBI Taxonomy" id="189291"/>
    <lineage>
        <taxon>Eukaryota</taxon>
        <taxon>Metazoa</taxon>
        <taxon>Ecdysozoa</taxon>
        <taxon>Nematoda</taxon>
        <taxon>Chromadorea</taxon>
        <taxon>Rhabditida</taxon>
        <taxon>Tylenchina</taxon>
        <taxon>Tylenchomorpha</taxon>
        <taxon>Tylenchoidea</taxon>
        <taxon>Meloidogynidae</taxon>
        <taxon>Meloidogyninae</taxon>
        <taxon>Meloidogyne</taxon>
    </lineage>
</organism>
<dbReference type="InterPro" id="IPR004868">
    <property type="entry name" value="DNA-dir_DNA_pol_B_mt/vir"/>
</dbReference>
<evidence type="ECO:0000256" key="1">
    <source>
        <dbReference type="ARBA" id="ARBA00005755"/>
    </source>
</evidence>